<accession>A0A7C2PHN3</accession>
<feature type="region of interest" description="Disordered" evidence="1">
    <location>
        <begin position="75"/>
        <end position="96"/>
    </location>
</feature>
<dbReference type="AlphaFoldDB" id="A0A7C2PHN3"/>
<sequence length="629" mass="72072">MPESPLTFSPRITCLPIMHGSGDFAVEVRRRMLSQSFDCLAVPLPPSFQADVERAIGHLPELSLVLQQEPWWTTPKAWEPDSDHEDDEDETERPAASYVPIDPCQGVIAALRMAIEERMPRAFVDLETSRFEVYAGVLPDPYALKQVRPEKFAAAVLPSIPPLEKGQPQARAVHMARRLRELEQKHKRILLVCSLLDWPWIREAYREQHESRAEDDAVEETEIYAVDPRTSLFLLGELPYITGLYERARAELDSDENLSVDGVKTLLLAARDHYRKELGNRARTISPKLLQTYFQYVRNLSLIERRMTPDFYTLMVAAQQIAGDQFAQSLAETARQYPYTRGLPWPTMPLGVNRGKLPDGTLLDLKCRLPGPVVQWRSLQLKPQPLKLDQLQWRMRWNPFHQCSWPPEDVAIEKFRTHVKDTALTLIGSDLARSEKFTTSLKDGLDIRETLRNWHTGDLYVKVLPPTRGSLDCVIMLFDPPADPRDYPWRVTWHAEHHDESTLALFATDFRTTMVGPGIGQATYGGAVFLFPPRPVPDIWRNKRFDFTDTLEERLIAAACFHAEERHVALLSPVAPGVGWKRLAKKYGKKLVHVPMSRFSQDLLQQLRIFHVLNGTQIRSYASHFIRKA</sequence>
<gene>
    <name evidence="2" type="ORF">ENQ76_10680</name>
</gene>
<dbReference type="EMBL" id="DSOK01000299">
    <property type="protein sequence ID" value="HEN15917.1"/>
    <property type="molecule type" value="Genomic_DNA"/>
</dbReference>
<reference evidence="2" key="1">
    <citation type="journal article" date="2020" name="mSystems">
        <title>Genome- and Community-Level Interaction Insights into Carbon Utilization and Element Cycling Functions of Hydrothermarchaeota in Hydrothermal Sediment.</title>
        <authorList>
            <person name="Zhou Z."/>
            <person name="Liu Y."/>
            <person name="Xu W."/>
            <person name="Pan J."/>
            <person name="Luo Z.H."/>
            <person name="Li M."/>
        </authorList>
    </citation>
    <scope>NUCLEOTIDE SEQUENCE [LARGE SCALE GENOMIC DNA]</scope>
    <source>
        <strain evidence="2">SpSt-339</strain>
    </source>
</reference>
<organism evidence="2">
    <name type="scientific">Schlesneria paludicola</name>
    <dbReference type="NCBI Taxonomy" id="360056"/>
    <lineage>
        <taxon>Bacteria</taxon>
        <taxon>Pseudomonadati</taxon>
        <taxon>Planctomycetota</taxon>
        <taxon>Planctomycetia</taxon>
        <taxon>Planctomycetales</taxon>
        <taxon>Planctomycetaceae</taxon>
        <taxon>Schlesneria</taxon>
    </lineage>
</organism>
<comment type="caution">
    <text evidence="2">The sequence shown here is derived from an EMBL/GenBank/DDBJ whole genome shotgun (WGS) entry which is preliminary data.</text>
</comment>
<evidence type="ECO:0000313" key="2">
    <source>
        <dbReference type="EMBL" id="HEN15917.1"/>
    </source>
</evidence>
<feature type="compositionally biased region" description="Acidic residues" evidence="1">
    <location>
        <begin position="80"/>
        <end position="91"/>
    </location>
</feature>
<protein>
    <submittedName>
        <fullName evidence="2">Uncharacterized protein</fullName>
    </submittedName>
</protein>
<name>A0A7C2PHN3_9PLAN</name>
<evidence type="ECO:0000256" key="1">
    <source>
        <dbReference type="SAM" id="MobiDB-lite"/>
    </source>
</evidence>
<proteinExistence type="predicted"/>